<feature type="transmembrane region" description="Helical" evidence="7">
    <location>
        <begin position="59"/>
        <end position="80"/>
    </location>
</feature>
<evidence type="ECO:0000259" key="8">
    <source>
        <dbReference type="Pfam" id="PF00924"/>
    </source>
</evidence>
<gene>
    <name evidence="10" type="ORF">D2E24_0261</name>
</gene>
<dbReference type="EMBL" id="QXGK01000002">
    <property type="protein sequence ID" value="RSX58382.1"/>
    <property type="molecule type" value="Genomic_DNA"/>
</dbReference>
<dbReference type="InterPro" id="IPR049142">
    <property type="entry name" value="MS_channel_1st"/>
</dbReference>
<comment type="caution">
    <text evidence="10">The sequence shown here is derived from an EMBL/GenBank/DDBJ whole genome shotgun (WGS) entry which is preliminary data.</text>
</comment>
<keyword evidence="3" id="KW-1003">Cell membrane</keyword>
<feature type="domain" description="Mechanosensitive ion channel transmembrane helices 2/3" evidence="9">
    <location>
        <begin position="97"/>
        <end position="139"/>
    </location>
</feature>
<dbReference type="SUPFAM" id="SSF82861">
    <property type="entry name" value="Mechanosensitive channel protein MscS (YggB), transmembrane region"/>
    <property type="match status" value="1"/>
</dbReference>
<keyword evidence="5 7" id="KW-1133">Transmembrane helix</keyword>
<sequence>MTVLPHAVISGAINSAIVNAAAALADGDDSTDVTADVTDAMTGEMSAAMRWLTANAGRIIFLLVVAFAAWAVTRVLGRLLRKALDRTSIPSASIFVNIMRVLVWAFAVSTVLQPVFGINPTSLMTALGVGGIAVSLGLKDTIANVIGGFTMMFGNVIQPGDRVTVAGTTGVVKDITWRQTVVRERNGNEMVIPNAVMNSASLAKLDPSNECLVTVPFTAKGGGDADAIAARIVDAVQRATDERGLALPGSTPVVKFTGFSPYGIEGQVLVFAADGVLHSTVRDCAARAIAGADFLEQRAAVGA</sequence>
<evidence type="ECO:0000256" key="1">
    <source>
        <dbReference type="ARBA" id="ARBA00004651"/>
    </source>
</evidence>
<evidence type="ECO:0000256" key="4">
    <source>
        <dbReference type="ARBA" id="ARBA00022692"/>
    </source>
</evidence>
<dbReference type="Gene3D" id="2.30.30.60">
    <property type="match status" value="1"/>
</dbReference>
<dbReference type="SUPFAM" id="SSF50182">
    <property type="entry name" value="Sm-like ribonucleoproteins"/>
    <property type="match status" value="1"/>
</dbReference>
<dbReference type="GO" id="GO:0008381">
    <property type="term" value="F:mechanosensitive monoatomic ion channel activity"/>
    <property type="evidence" value="ECO:0007669"/>
    <property type="project" value="InterPro"/>
</dbReference>
<organism evidence="10 11">
    <name type="scientific">Bifidobacterium samirii</name>
    <dbReference type="NCBI Taxonomy" id="2306974"/>
    <lineage>
        <taxon>Bacteria</taxon>
        <taxon>Bacillati</taxon>
        <taxon>Actinomycetota</taxon>
        <taxon>Actinomycetes</taxon>
        <taxon>Bifidobacteriales</taxon>
        <taxon>Bifidobacteriaceae</taxon>
        <taxon>Bifidobacterium</taxon>
    </lineage>
</organism>
<feature type="transmembrane region" description="Helical" evidence="7">
    <location>
        <begin position="118"/>
        <end position="138"/>
    </location>
</feature>
<evidence type="ECO:0000313" key="10">
    <source>
        <dbReference type="EMBL" id="RSX58382.1"/>
    </source>
</evidence>
<dbReference type="InterPro" id="IPR045275">
    <property type="entry name" value="MscS_archaea/bacteria_type"/>
</dbReference>
<evidence type="ECO:0000256" key="3">
    <source>
        <dbReference type="ARBA" id="ARBA00022475"/>
    </source>
</evidence>
<evidence type="ECO:0000256" key="7">
    <source>
        <dbReference type="SAM" id="Phobius"/>
    </source>
</evidence>
<accession>A0A430FW41</accession>
<dbReference type="PANTHER" id="PTHR30221">
    <property type="entry name" value="SMALL-CONDUCTANCE MECHANOSENSITIVE CHANNEL"/>
    <property type="match status" value="1"/>
</dbReference>
<dbReference type="GO" id="GO:0005886">
    <property type="term" value="C:plasma membrane"/>
    <property type="evidence" value="ECO:0007669"/>
    <property type="project" value="UniProtKB-SubCell"/>
</dbReference>
<comment type="subcellular location">
    <subcellularLocation>
        <location evidence="1">Cell membrane</location>
        <topology evidence="1">Multi-pass membrane protein</topology>
    </subcellularLocation>
</comment>
<keyword evidence="4 7" id="KW-0812">Transmembrane</keyword>
<evidence type="ECO:0000256" key="5">
    <source>
        <dbReference type="ARBA" id="ARBA00022989"/>
    </source>
</evidence>
<keyword evidence="6 7" id="KW-0472">Membrane</keyword>
<keyword evidence="11" id="KW-1185">Reference proteome</keyword>
<dbReference type="InterPro" id="IPR006685">
    <property type="entry name" value="MscS_channel_2nd"/>
</dbReference>
<evidence type="ECO:0000313" key="11">
    <source>
        <dbReference type="Proteomes" id="UP000287470"/>
    </source>
</evidence>
<dbReference type="Pfam" id="PF00924">
    <property type="entry name" value="MS_channel_2nd"/>
    <property type="match status" value="1"/>
</dbReference>
<dbReference type="PANTHER" id="PTHR30221:SF1">
    <property type="entry name" value="SMALL-CONDUCTANCE MECHANOSENSITIVE CHANNEL"/>
    <property type="match status" value="1"/>
</dbReference>
<dbReference type="InterPro" id="IPR023408">
    <property type="entry name" value="MscS_beta-dom_sf"/>
</dbReference>
<comment type="similarity">
    <text evidence="2">Belongs to the MscS (TC 1.A.23) family.</text>
</comment>
<reference evidence="10 11" key="1">
    <citation type="submission" date="2018-09" db="EMBL/GenBank/DDBJ databases">
        <title>Characterization of the phylogenetic diversity of five novel species belonging to the genus Bifidobacterium.</title>
        <authorList>
            <person name="Lugli G.A."/>
            <person name="Duranti S."/>
            <person name="Milani C."/>
        </authorList>
    </citation>
    <scope>NUCLEOTIDE SEQUENCE [LARGE SCALE GENOMIC DNA]</scope>
    <source>
        <strain evidence="10 11">2033B</strain>
    </source>
</reference>
<evidence type="ECO:0000256" key="2">
    <source>
        <dbReference type="ARBA" id="ARBA00008017"/>
    </source>
</evidence>
<protein>
    <submittedName>
        <fullName evidence="10">Transporter</fullName>
    </submittedName>
</protein>
<dbReference type="Pfam" id="PF21088">
    <property type="entry name" value="MS_channel_1st"/>
    <property type="match status" value="1"/>
</dbReference>
<name>A0A430FW41_9BIFI</name>
<feature type="transmembrane region" description="Helical" evidence="7">
    <location>
        <begin position="92"/>
        <end position="112"/>
    </location>
</feature>
<dbReference type="InterPro" id="IPR010920">
    <property type="entry name" value="LSM_dom_sf"/>
</dbReference>
<dbReference type="AlphaFoldDB" id="A0A430FW41"/>
<dbReference type="InterPro" id="IPR011014">
    <property type="entry name" value="MscS_channel_TM-2"/>
</dbReference>
<evidence type="ECO:0000256" key="6">
    <source>
        <dbReference type="ARBA" id="ARBA00023136"/>
    </source>
</evidence>
<feature type="domain" description="Mechanosensitive ion channel MscS" evidence="8">
    <location>
        <begin position="140"/>
        <end position="197"/>
    </location>
</feature>
<dbReference type="Gene3D" id="1.10.287.1260">
    <property type="match status" value="1"/>
</dbReference>
<dbReference type="Proteomes" id="UP000287470">
    <property type="component" value="Unassembled WGS sequence"/>
</dbReference>
<proteinExistence type="inferred from homology"/>
<evidence type="ECO:0000259" key="9">
    <source>
        <dbReference type="Pfam" id="PF21088"/>
    </source>
</evidence>